<gene>
    <name evidence="2" type="ORF">F383_26860</name>
</gene>
<reference evidence="3" key="1">
    <citation type="submission" date="2014-09" db="EMBL/GenBank/DDBJ databases">
        <authorList>
            <person name="Mudge J."/>
            <person name="Ramaraj T."/>
            <person name="Lindquist I.E."/>
            <person name="Bharti A.K."/>
            <person name="Sundararajan A."/>
            <person name="Cameron C.T."/>
            <person name="Woodward J.E."/>
            <person name="May G.D."/>
            <person name="Brubaker C."/>
            <person name="Broadhvest J."/>
            <person name="Wilkins T.A."/>
        </authorList>
    </citation>
    <scope>NUCLEOTIDE SEQUENCE</scope>
    <source>
        <strain evidence="3">cv. AKA8401</strain>
    </source>
</reference>
<comment type="caution">
    <text evidence="2">The sequence shown here is derived from an EMBL/GenBank/DDBJ whole genome shotgun (WGS) entry which is preliminary data.</text>
</comment>
<evidence type="ECO:0000256" key="1">
    <source>
        <dbReference type="SAM" id="MobiDB-lite"/>
    </source>
</evidence>
<keyword evidence="3" id="KW-1185">Reference proteome</keyword>
<dbReference type="EMBL" id="JRRC01386644">
    <property type="protein sequence ID" value="KHG03793.1"/>
    <property type="molecule type" value="Genomic_DNA"/>
</dbReference>
<evidence type="ECO:0000313" key="3">
    <source>
        <dbReference type="Proteomes" id="UP000032142"/>
    </source>
</evidence>
<accession>A0A0B0MP05</accession>
<sequence>MNKIVKASLDSGIVKSIVTLTINLLQIDLERAVADDVESNAPDLAQRTASAESRLSSSSQRGEAKQDFFQMTNEWFVELV</sequence>
<proteinExistence type="predicted"/>
<protein>
    <submittedName>
        <fullName evidence="2">Uncharacterized protein</fullName>
    </submittedName>
</protein>
<feature type="compositionally biased region" description="Low complexity" evidence="1">
    <location>
        <begin position="50"/>
        <end position="59"/>
    </location>
</feature>
<organism evidence="2 3">
    <name type="scientific">Gossypium arboreum</name>
    <name type="common">Tree cotton</name>
    <name type="synonym">Gossypium nanking</name>
    <dbReference type="NCBI Taxonomy" id="29729"/>
    <lineage>
        <taxon>Eukaryota</taxon>
        <taxon>Viridiplantae</taxon>
        <taxon>Streptophyta</taxon>
        <taxon>Embryophyta</taxon>
        <taxon>Tracheophyta</taxon>
        <taxon>Spermatophyta</taxon>
        <taxon>Magnoliopsida</taxon>
        <taxon>eudicotyledons</taxon>
        <taxon>Gunneridae</taxon>
        <taxon>Pentapetalae</taxon>
        <taxon>rosids</taxon>
        <taxon>malvids</taxon>
        <taxon>Malvales</taxon>
        <taxon>Malvaceae</taxon>
        <taxon>Malvoideae</taxon>
        <taxon>Gossypium</taxon>
    </lineage>
</organism>
<feature type="region of interest" description="Disordered" evidence="1">
    <location>
        <begin position="40"/>
        <end position="63"/>
    </location>
</feature>
<dbReference type="AlphaFoldDB" id="A0A0B0MP05"/>
<evidence type="ECO:0000313" key="2">
    <source>
        <dbReference type="EMBL" id="KHG03793.1"/>
    </source>
</evidence>
<dbReference type="Proteomes" id="UP000032142">
    <property type="component" value="Unassembled WGS sequence"/>
</dbReference>
<name>A0A0B0MP05_GOSAR</name>